<reference evidence="2 3" key="1">
    <citation type="submission" date="2019-07" db="EMBL/GenBank/DDBJ databases">
        <title>De Novo Assembly of kiwifruit Actinidia rufa.</title>
        <authorList>
            <person name="Sugita-Konishi S."/>
            <person name="Sato K."/>
            <person name="Mori E."/>
            <person name="Abe Y."/>
            <person name="Kisaki G."/>
            <person name="Hamano K."/>
            <person name="Suezawa K."/>
            <person name="Otani M."/>
            <person name="Fukuda T."/>
            <person name="Manabe T."/>
            <person name="Gomi K."/>
            <person name="Tabuchi M."/>
            <person name="Akimitsu K."/>
            <person name="Kataoka I."/>
        </authorList>
    </citation>
    <scope>NUCLEOTIDE SEQUENCE [LARGE SCALE GENOMIC DNA]</scope>
    <source>
        <strain evidence="3">cv. Fuchu</strain>
    </source>
</reference>
<sequence length="54" mass="5434">MTKVSIIVAFTLAFVAAAFSAAATVSAQDFAMAPAPSPDAGSAFSLPVSVAFRR</sequence>
<dbReference type="AlphaFoldDB" id="A0A7J0FHV4"/>
<protein>
    <recommendedName>
        <fullName evidence="4">Transmembrane protein</fullName>
    </recommendedName>
</protein>
<evidence type="ECO:0000313" key="3">
    <source>
        <dbReference type="Proteomes" id="UP000585474"/>
    </source>
</evidence>
<dbReference type="PANTHER" id="PTHR33659:SF11">
    <property type="entry name" value="TRANSMEMBRANE PROTEIN"/>
    <property type="match status" value="1"/>
</dbReference>
<feature type="chain" id="PRO_5029755056" description="Transmembrane protein" evidence="1">
    <location>
        <begin position="28"/>
        <end position="54"/>
    </location>
</feature>
<evidence type="ECO:0000256" key="1">
    <source>
        <dbReference type="SAM" id="SignalP"/>
    </source>
</evidence>
<evidence type="ECO:0008006" key="4">
    <source>
        <dbReference type="Google" id="ProtNLM"/>
    </source>
</evidence>
<comment type="caution">
    <text evidence="2">The sequence shown here is derived from an EMBL/GenBank/DDBJ whole genome shotgun (WGS) entry which is preliminary data.</text>
</comment>
<keyword evidence="3" id="KW-1185">Reference proteome</keyword>
<accession>A0A7J0FHV4</accession>
<dbReference type="EMBL" id="BJWL01000012">
    <property type="protein sequence ID" value="GFY98261.1"/>
    <property type="molecule type" value="Genomic_DNA"/>
</dbReference>
<dbReference type="Proteomes" id="UP000585474">
    <property type="component" value="Unassembled WGS sequence"/>
</dbReference>
<feature type="signal peptide" evidence="1">
    <location>
        <begin position="1"/>
        <end position="27"/>
    </location>
</feature>
<organism evidence="2 3">
    <name type="scientific">Actinidia rufa</name>
    <dbReference type="NCBI Taxonomy" id="165716"/>
    <lineage>
        <taxon>Eukaryota</taxon>
        <taxon>Viridiplantae</taxon>
        <taxon>Streptophyta</taxon>
        <taxon>Embryophyta</taxon>
        <taxon>Tracheophyta</taxon>
        <taxon>Spermatophyta</taxon>
        <taxon>Magnoliopsida</taxon>
        <taxon>eudicotyledons</taxon>
        <taxon>Gunneridae</taxon>
        <taxon>Pentapetalae</taxon>
        <taxon>asterids</taxon>
        <taxon>Ericales</taxon>
        <taxon>Actinidiaceae</taxon>
        <taxon>Actinidia</taxon>
    </lineage>
</organism>
<proteinExistence type="predicted"/>
<keyword evidence="1" id="KW-0732">Signal</keyword>
<name>A0A7J0FHV4_9ERIC</name>
<dbReference type="PANTHER" id="PTHR33659">
    <property type="entry name" value="PROTEIN, PUTATIVE-RELATED-RELATED"/>
    <property type="match status" value="1"/>
</dbReference>
<gene>
    <name evidence="2" type="ORF">Acr_12g0008020</name>
</gene>
<evidence type="ECO:0000313" key="2">
    <source>
        <dbReference type="EMBL" id="GFY98261.1"/>
    </source>
</evidence>